<dbReference type="EMBL" id="JABCYN010000015">
    <property type="protein sequence ID" value="KAF6014150.1"/>
    <property type="molecule type" value="Genomic_DNA"/>
</dbReference>
<dbReference type="Gene3D" id="1.20.1300.10">
    <property type="entry name" value="Fumarate reductase/succinate dehydrogenase, transmembrane subunit"/>
    <property type="match status" value="1"/>
</dbReference>
<dbReference type="GO" id="GO:0048039">
    <property type="term" value="F:ubiquinone binding"/>
    <property type="evidence" value="ECO:0007669"/>
    <property type="project" value="TreeGrafter"/>
</dbReference>
<evidence type="ECO:0000256" key="11">
    <source>
        <dbReference type="PIRSR" id="PIRSR607992-2"/>
    </source>
</evidence>
<keyword evidence="8 12" id="KW-0496">Mitochondrion</keyword>
<organism evidence="14 15">
    <name type="scientific">Dekkera bruxellensis</name>
    <name type="common">Brettanomyces custersii</name>
    <dbReference type="NCBI Taxonomy" id="5007"/>
    <lineage>
        <taxon>Eukaryota</taxon>
        <taxon>Fungi</taxon>
        <taxon>Dikarya</taxon>
        <taxon>Ascomycota</taxon>
        <taxon>Saccharomycotina</taxon>
        <taxon>Pichiomycetes</taxon>
        <taxon>Pichiales</taxon>
        <taxon>Pichiaceae</taxon>
        <taxon>Brettanomyces</taxon>
    </lineage>
</organism>
<evidence type="ECO:0000256" key="4">
    <source>
        <dbReference type="ARBA" id="ARBA00022692"/>
    </source>
</evidence>
<sequence length="176" mass="19366">MIFARLGIKTLGTALRPAVHSPLHHSVFRPASACLSRSLFIKTIPQPVGNIVGNVNDAYVGPTPNKFTGSRHWTFERAVTICMTPLMITPFITGSISAPIDAAMAGLLLYHCYAGWESCIIDYIPRRVYGVWHTAAMWLLIFGTAVSGYGVYVLETSSAGGLWGLCKRIWKHKKED</sequence>
<evidence type="ECO:0000256" key="8">
    <source>
        <dbReference type="ARBA" id="ARBA00023128"/>
    </source>
</evidence>
<dbReference type="GO" id="GO:0046872">
    <property type="term" value="F:metal ion binding"/>
    <property type="evidence" value="ECO:0007669"/>
    <property type="project" value="UniProtKB-KW"/>
</dbReference>
<keyword evidence="3" id="KW-0813">Transport</keyword>
<keyword evidence="15" id="KW-1185">Reference proteome</keyword>
<evidence type="ECO:0000256" key="9">
    <source>
        <dbReference type="ARBA" id="ARBA00023136"/>
    </source>
</evidence>
<evidence type="ECO:0000256" key="5">
    <source>
        <dbReference type="ARBA" id="ARBA00022792"/>
    </source>
</evidence>
<dbReference type="CDD" id="cd03496">
    <property type="entry name" value="SQR_TypeC_CybS"/>
    <property type="match status" value="1"/>
</dbReference>
<comment type="similarity">
    <text evidence="2 12">Belongs to the CybS family.</text>
</comment>
<keyword evidence="6 12" id="KW-0809">Transit peptide</keyword>
<reference evidence="14 15" key="1">
    <citation type="submission" date="2019-07" db="EMBL/GenBank/DDBJ databases">
        <authorList>
            <person name="Friedrich A."/>
            <person name="Schacherer J."/>
        </authorList>
    </citation>
    <scope>NUCLEOTIDE SEQUENCE [LARGE SCALE GENOMIC DNA]</scope>
</reference>
<dbReference type="Proteomes" id="UP000478008">
    <property type="component" value="Unassembled WGS sequence"/>
</dbReference>
<dbReference type="PANTHER" id="PTHR13337">
    <property type="entry name" value="SUCCINATE DEHYDROGENASE"/>
    <property type="match status" value="1"/>
</dbReference>
<evidence type="ECO:0000313" key="16">
    <source>
        <dbReference type="Proteomes" id="UP000568158"/>
    </source>
</evidence>
<evidence type="ECO:0000256" key="2">
    <source>
        <dbReference type="ARBA" id="ARBA00007294"/>
    </source>
</evidence>
<proteinExistence type="inferred from homology"/>
<dbReference type="GO" id="GO:0006099">
    <property type="term" value="P:tricarboxylic acid cycle"/>
    <property type="evidence" value="ECO:0007669"/>
    <property type="project" value="TreeGrafter"/>
</dbReference>
<keyword evidence="11" id="KW-0479">Metal-binding</keyword>
<name>A0A3F2Y9L1_DEKBR</name>
<comment type="subcellular location">
    <subcellularLocation>
        <location evidence="1 12">Mitochondrion inner membrane</location>
        <topology evidence="1 12">Multi-pass membrane protein</topology>
    </subcellularLocation>
</comment>
<dbReference type="GO" id="GO:0006121">
    <property type="term" value="P:mitochondrial electron transport, succinate to ubiquinone"/>
    <property type="evidence" value="ECO:0007669"/>
    <property type="project" value="TreeGrafter"/>
</dbReference>
<dbReference type="InterPro" id="IPR007992">
    <property type="entry name" value="CybS"/>
</dbReference>
<evidence type="ECO:0000256" key="6">
    <source>
        <dbReference type="ARBA" id="ARBA00022946"/>
    </source>
</evidence>
<protein>
    <recommendedName>
        <fullName evidence="12">Succinate dehydrogenase [ubiquinone] cytochrome b small subunit</fullName>
    </recommendedName>
</protein>
<dbReference type="EMBL" id="CABFWN010000006">
    <property type="protein sequence ID" value="VUG19841.1"/>
    <property type="molecule type" value="Genomic_DNA"/>
</dbReference>
<feature type="binding site" evidence="10">
    <location>
        <position position="123"/>
    </location>
    <ligand>
        <name>a ubiquinone</name>
        <dbReference type="ChEBI" id="CHEBI:16389"/>
        <note>ligand shared with IP/SDHB</note>
    </ligand>
</feature>
<dbReference type="AlphaFoldDB" id="A0A3F2Y9L1"/>
<dbReference type="PANTHER" id="PTHR13337:SF2">
    <property type="entry name" value="SUCCINATE DEHYDROGENASE [UBIQUINONE] CYTOCHROME B SMALL SUBUNIT, MITOCHONDRIAL"/>
    <property type="match status" value="1"/>
</dbReference>
<evidence type="ECO:0000313" key="14">
    <source>
        <dbReference type="EMBL" id="VUG19841.1"/>
    </source>
</evidence>
<gene>
    <name evidence="14" type="primary">SDH4</name>
    <name evidence="14" type="ORF">DEBR0S6_01112G</name>
    <name evidence="13" type="ORF">HII12_001476</name>
</gene>
<reference evidence="13 16" key="2">
    <citation type="journal article" date="2020" name="Appl. Microbiol. Biotechnol.">
        <title>Targeted gene deletion in Brettanomyces bruxellensis with an expression-free CRISPR-Cas9 system.</title>
        <authorList>
            <person name="Varela C."/>
            <person name="Bartel C."/>
            <person name="Onetto C."/>
            <person name="Borneman A."/>
        </authorList>
    </citation>
    <scope>NUCLEOTIDE SEQUENCE [LARGE SCALE GENOMIC DNA]</scope>
    <source>
        <strain evidence="13 16">AWRI1613</strain>
    </source>
</reference>
<dbReference type="Pfam" id="PF05328">
    <property type="entry name" value="CybS"/>
    <property type="match status" value="1"/>
</dbReference>
<evidence type="ECO:0000256" key="12">
    <source>
        <dbReference type="RuleBase" id="RU364031"/>
    </source>
</evidence>
<dbReference type="STRING" id="5007.A0A3F2Y9L1"/>
<dbReference type="Proteomes" id="UP000568158">
    <property type="component" value="Unassembled WGS sequence"/>
</dbReference>
<evidence type="ECO:0000313" key="15">
    <source>
        <dbReference type="Proteomes" id="UP000478008"/>
    </source>
</evidence>
<evidence type="ECO:0000256" key="10">
    <source>
        <dbReference type="PIRSR" id="PIRSR607992-1"/>
    </source>
</evidence>
<dbReference type="GO" id="GO:0020037">
    <property type="term" value="F:heme binding"/>
    <property type="evidence" value="ECO:0007669"/>
    <property type="project" value="TreeGrafter"/>
</dbReference>
<keyword evidence="4 12" id="KW-0812">Transmembrane</keyword>
<keyword evidence="9 12" id="KW-0472">Membrane</keyword>
<dbReference type="GO" id="GO:0005743">
    <property type="term" value="C:mitochondrial inner membrane"/>
    <property type="evidence" value="ECO:0007669"/>
    <property type="project" value="UniProtKB-SubCell"/>
</dbReference>
<keyword evidence="11" id="KW-0408">Iron</keyword>
<feature type="binding site" description="axial binding residue" evidence="11">
    <location>
        <position position="111"/>
    </location>
    <ligand>
        <name>heme b</name>
        <dbReference type="ChEBI" id="CHEBI:60344"/>
        <note>ligand shared with SDHC</note>
    </ligand>
    <ligandPart>
        <name>Fe</name>
        <dbReference type="ChEBI" id="CHEBI:18248"/>
    </ligandPart>
</feature>
<evidence type="ECO:0000256" key="1">
    <source>
        <dbReference type="ARBA" id="ARBA00004448"/>
    </source>
</evidence>
<evidence type="ECO:0000256" key="7">
    <source>
        <dbReference type="ARBA" id="ARBA00022989"/>
    </source>
</evidence>
<comment type="caution">
    <text evidence="12">Lacks conserved residue(s) required for the propagation of feature annotation.</text>
</comment>
<accession>A0A3F2Y9L1</accession>
<dbReference type="InterPro" id="IPR034804">
    <property type="entry name" value="SQR/QFR_C/D"/>
</dbReference>
<evidence type="ECO:0000256" key="3">
    <source>
        <dbReference type="ARBA" id="ARBA00022448"/>
    </source>
</evidence>
<feature type="transmembrane region" description="Helical" evidence="12">
    <location>
        <begin position="135"/>
        <end position="154"/>
    </location>
</feature>
<keyword evidence="7 12" id="KW-1133">Transmembrane helix</keyword>
<keyword evidence="5 12" id="KW-0999">Mitochondrion inner membrane</keyword>
<evidence type="ECO:0000313" key="13">
    <source>
        <dbReference type="EMBL" id="KAF6014150.1"/>
    </source>
</evidence>